<dbReference type="GO" id="GO:0007165">
    <property type="term" value="P:signal transduction"/>
    <property type="evidence" value="ECO:0007669"/>
    <property type="project" value="UniProtKB-KW"/>
</dbReference>
<dbReference type="InterPro" id="IPR004089">
    <property type="entry name" value="MCPsignal_dom"/>
</dbReference>
<sequence>MPRLSNIKLAPKLMSSLLMMVMLAASLSVIAIYAIDGVKQKVDDGRRAAHRILLSADATTRTLAFFRAVEFLPLELTAQARKGFEDTADEELKMLNRDIDELTPMLIFEKGRNAMAEARRHLAEYVPVYHRVRDLSRAGDIDGGGKVALEGAPIADRIRQQLSIIQSLNRAAADRGAEMAEADTAKSRLVLILTTTVGGFLIIGFASALTIFAVIRPMLRIVAAMTTIAAGNLETTIPALGQKDEVGQIAGALETFRQGMIENREMALAQEKEREAKERRARVLDGAVRGFQDRIAVVVTSVSSSATELEQTARSLSGTSEETSRQAVAVAAASEEATQNVHTVAAATEELTSSITEIGQRVNESNNMIQRAVDQAKATDGKVQFLAQAAQSIGNVVELINSIAGQTNLLALNATIEAARAGEAGRGFAVVAAEVKQLATQTSKATDEITGQISAIQNATQSSIAAIKDITDTINSVSGIAAAIAAAINEQGAATQEIARNVSHAADGTTAVSENIGSVNLSAQQTGAGAHQVLSAASALNRDGTTLRAEVEEFLATVRAA</sequence>
<evidence type="ECO:0000259" key="9">
    <source>
        <dbReference type="PROSITE" id="PS50885"/>
    </source>
</evidence>
<evidence type="ECO:0000259" key="7">
    <source>
        <dbReference type="PROSITE" id="PS50111"/>
    </source>
</evidence>
<evidence type="ECO:0000256" key="5">
    <source>
        <dbReference type="PROSITE-ProRule" id="PRU00284"/>
    </source>
</evidence>
<feature type="domain" description="HAMP" evidence="9">
    <location>
        <begin position="212"/>
        <end position="265"/>
    </location>
</feature>
<feature type="domain" description="Methyl-accepting transducer" evidence="7">
    <location>
        <begin position="298"/>
        <end position="541"/>
    </location>
</feature>
<dbReference type="CDD" id="cd06225">
    <property type="entry name" value="HAMP"/>
    <property type="match status" value="1"/>
</dbReference>
<dbReference type="EMBL" id="LWDL01000006">
    <property type="protein sequence ID" value="OQW53766.1"/>
    <property type="molecule type" value="Genomic_DNA"/>
</dbReference>
<dbReference type="RefSeq" id="WP_376800530.1">
    <property type="nucleotide sequence ID" value="NZ_DBNB01000029.1"/>
</dbReference>
<feature type="transmembrane region" description="Helical" evidence="6">
    <location>
        <begin position="13"/>
        <end position="35"/>
    </location>
</feature>
<keyword evidence="6" id="KW-0812">Transmembrane</keyword>
<dbReference type="GO" id="GO:0004888">
    <property type="term" value="F:transmembrane signaling receptor activity"/>
    <property type="evidence" value="ECO:0007669"/>
    <property type="project" value="InterPro"/>
</dbReference>
<keyword evidence="2" id="KW-1003">Cell membrane</keyword>
<keyword evidence="6" id="KW-1133">Transmembrane helix</keyword>
<dbReference type="SMART" id="SM00304">
    <property type="entry name" value="HAMP"/>
    <property type="match status" value="1"/>
</dbReference>
<dbReference type="PROSITE" id="PS50111">
    <property type="entry name" value="CHEMOTAXIS_TRANSDUC_2"/>
    <property type="match status" value="1"/>
</dbReference>
<dbReference type="STRING" id="1827387.A4S15_14455"/>
<dbReference type="Pfam" id="PF00015">
    <property type="entry name" value="MCPsignal"/>
    <property type="match status" value="1"/>
</dbReference>
<name>A0A1W9I1Y5_9HYPH</name>
<dbReference type="Gene3D" id="1.10.287.950">
    <property type="entry name" value="Methyl-accepting chemotaxis protein"/>
    <property type="match status" value="1"/>
</dbReference>
<dbReference type="SMART" id="SM00283">
    <property type="entry name" value="MA"/>
    <property type="match status" value="1"/>
</dbReference>
<evidence type="ECO:0000256" key="3">
    <source>
        <dbReference type="ARBA" id="ARBA00023224"/>
    </source>
</evidence>
<keyword evidence="3 5" id="KW-0807">Transducer</keyword>
<comment type="similarity">
    <text evidence="4">Belongs to the methyl-accepting chemotaxis (MCP) protein family.</text>
</comment>
<comment type="subcellular location">
    <subcellularLocation>
        <location evidence="1">Cell inner membrane</location>
        <topology evidence="1">Multi-pass membrane protein</topology>
    </subcellularLocation>
</comment>
<dbReference type="GO" id="GO:0006935">
    <property type="term" value="P:chemotaxis"/>
    <property type="evidence" value="ECO:0007669"/>
    <property type="project" value="InterPro"/>
</dbReference>
<dbReference type="Proteomes" id="UP000192872">
    <property type="component" value="Unassembled WGS sequence"/>
</dbReference>
<evidence type="ECO:0000259" key="8">
    <source>
        <dbReference type="PROSITE" id="PS50192"/>
    </source>
</evidence>
<evidence type="ECO:0000256" key="2">
    <source>
        <dbReference type="ARBA" id="ARBA00022519"/>
    </source>
</evidence>
<evidence type="ECO:0000313" key="10">
    <source>
        <dbReference type="EMBL" id="OQW53766.1"/>
    </source>
</evidence>
<dbReference type="PRINTS" id="PR00260">
    <property type="entry name" value="CHEMTRNSDUCR"/>
</dbReference>
<dbReference type="Gene3D" id="1.10.8.500">
    <property type="entry name" value="HAMP domain in histidine kinase"/>
    <property type="match status" value="1"/>
</dbReference>
<evidence type="ECO:0000256" key="4">
    <source>
        <dbReference type="ARBA" id="ARBA00029447"/>
    </source>
</evidence>
<evidence type="ECO:0008006" key="12">
    <source>
        <dbReference type="Google" id="ProtNLM"/>
    </source>
</evidence>
<reference evidence="10 11" key="1">
    <citation type="journal article" date="2017" name="Water Res.">
        <title>Comammox in drinking water systems.</title>
        <authorList>
            <person name="Wang Y."/>
            <person name="Ma L."/>
            <person name="Mao Y."/>
            <person name="Jiang X."/>
            <person name="Xia Y."/>
            <person name="Yu K."/>
            <person name="Li B."/>
            <person name="Zhang T."/>
        </authorList>
    </citation>
    <scope>NUCLEOTIDE SEQUENCE [LARGE SCALE GENOMIC DNA]</scope>
    <source>
        <strain evidence="10">SG_bin8</strain>
    </source>
</reference>
<protein>
    <recommendedName>
        <fullName evidence="12">Chemotaxis protein</fullName>
    </recommendedName>
</protein>
<dbReference type="PANTHER" id="PTHR32089">
    <property type="entry name" value="METHYL-ACCEPTING CHEMOTAXIS PROTEIN MCPB"/>
    <property type="match status" value="1"/>
</dbReference>
<keyword evidence="6" id="KW-0472">Membrane</keyword>
<organism evidence="10 11">
    <name type="scientific">Candidatus Raskinella chloraquaticus</name>
    <dbReference type="NCBI Taxonomy" id="1951219"/>
    <lineage>
        <taxon>Bacteria</taxon>
        <taxon>Pseudomonadati</taxon>
        <taxon>Pseudomonadota</taxon>
        <taxon>Alphaproteobacteria</taxon>
        <taxon>Hyphomicrobiales</taxon>
        <taxon>Phreatobacteraceae</taxon>
        <taxon>Candidatus Raskinella</taxon>
    </lineage>
</organism>
<dbReference type="PANTHER" id="PTHR32089:SF112">
    <property type="entry name" value="LYSOZYME-LIKE PROTEIN-RELATED"/>
    <property type="match status" value="1"/>
</dbReference>
<dbReference type="AlphaFoldDB" id="A0A1W9I1Y5"/>
<dbReference type="InterPro" id="IPR003660">
    <property type="entry name" value="HAMP_dom"/>
</dbReference>
<dbReference type="PROSITE" id="PS50885">
    <property type="entry name" value="HAMP"/>
    <property type="match status" value="1"/>
</dbReference>
<evidence type="ECO:0000256" key="1">
    <source>
        <dbReference type="ARBA" id="ARBA00004429"/>
    </source>
</evidence>
<dbReference type="GO" id="GO:0005886">
    <property type="term" value="C:plasma membrane"/>
    <property type="evidence" value="ECO:0007669"/>
    <property type="project" value="UniProtKB-SubCell"/>
</dbReference>
<dbReference type="SUPFAM" id="SSF58104">
    <property type="entry name" value="Methyl-accepting chemotaxis protein (MCP) signaling domain"/>
    <property type="match status" value="1"/>
</dbReference>
<dbReference type="InterPro" id="IPR004090">
    <property type="entry name" value="Chemotax_Me-accpt_rcpt"/>
</dbReference>
<dbReference type="PROSITE" id="PS50192">
    <property type="entry name" value="T_SNARE"/>
    <property type="match status" value="1"/>
</dbReference>
<evidence type="ECO:0000313" key="11">
    <source>
        <dbReference type="Proteomes" id="UP000192872"/>
    </source>
</evidence>
<keyword evidence="2" id="KW-0997">Cell inner membrane</keyword>
<feature type="transmembrane region" description="Helical" evidence="6">
    <location>
        <begin position="189"/>
        <end position="215"/>
    </location>
</feature>
<feature type="domain" description="T-SNARE coiled-coil homology" evidence="8">
    <location>
        <begin position="457"/>
        <end position="519"/>
    </location>
</feature>
<evidence type="ECO:0000256" key="6">
    <source>
        <dbReference type="SAM" id="Phobius"/>
    </source>
</evidence>
<dbReference type="Pfam" id="PF00672">
    <property type="entry name" value="HAMP"/>
    <property type="match status" value="1"/>
</dbReference>
<accession>A0A1W9I1Y5</accession>
<proteinExistence type="inferred from homology"/>
<dbReference type="InterPro" id="IPR000727">
    <property type="entry name" value="T_SNARE_dom"/>
</dbReference>
<gene>
    <name evidence="10" type="ORF">A4S15_14455</name>
</gene>
<comment type="caution">
    <text evidence="10">The sequence shown here is derived from an EMBL/GenBank/DDBJ whole genome shotgun (WGS) entry which is preliminary data.</text>
</comment>